<dbReference type="Pfam" id="PF00005">
    <property type="entry name" value="ABC_tran"/>
    <property type="match status" value="1"/>
</dbReference>
<proteinExistence type="predicted"/>
<organism evidence="5 6">
    <name type="scientific">Bifidobacterium parmae</name>
    <dbReference type="NCBI Taxonomy" id="361854"/>
    <lineage>
        <taxon>Bacteria</taxon>
        <taxon>Bacillati</taxon>
        <taxon>Actinomycetota</taxon>
        <taxon>Actinomycetes</taxon>
        <taxon>Bifidobacteriales</taxon>
        <taxon>Bifidobacteriaceae</taxon>
        <taxon>Bifidobacterium</taxon>
    </lineage>
</organism>
<dbReference type="GO" id="GO:0016887">
    <property type="term" value="F:ATP hydrolysis activity"/>
    <property type="evidence" value="ECO:0007669"/>
    <property type="project" value="InterPro"/>
</dbReference>
<dbReference type="PANTHER" id="PTHR24220:SF86">
    <property type="entry name" value="ABC TRANSPORTER ABCH.1"/>
    <property type="match status" value="1"/>
</dbReference>
<dbReference type="RefSeq" id="WP_165784783.1">
    <property type="nucleotide sequence ID" value="NZ_NMWT01000001.1"/>
</dbReference>
<gene>
    <name evidence="5" type="ORF">Uis4E_0095</name>
</gene>
<sequence length="233" mass="25527">MNDRMPIIRLSNVSANVRLPNGDKLTTVRNASVEFEKGTSTAIVGKSGSGKTSIASIIGLLNAQFSGTLEFNGESVDGWSDARRTKFRCAHIGFVFQNYSLIPHLRVVENVALPLEYSRKYTKRKMHRRISNALQSVGLSDRASAFPSSLSGGEQQRVAIARALVTGPDIIICDEPTGALDTETGNAVADLLFDRVNQDHTTLILVTHDPQLASKCQRQIIMERGELHAQNDH</sequence>
<evidence type="ECO:0000259" key="4">
    <source>
        <dbReference type="PROSITE" id="PS50893"/>
    </source>
</evidence>
<evidence type="ECO:0000313" key="5">
    <source>
        <dbReference type="EMBL" id="PLS29754.1"/>
    </source>
</evidence>
<keyword evidence="2" id="KW-0547">Nucleotide-binding</keyword>
<dbReference type="InterPro" id="IPR003439">
    <property type="entry name" value="ABC_transporter-like_ATP-bd"/>
</dbReference>
<dbReference type="PROSITE" id="PS50893">
    <property type="entry name" value="ABC_TRANSPORTER_2"/>
    <property type="match status" value="1"/>
</dbReference>
<dbReference type="PROSITE" id="PS00211">
    <property type="entry name" value="ABC_TRANSPORTER_1"/>
    <property type="match status" value="1"/>
</dbReference>
<keyword evidence="1" id="KW-0813">Transport</keyword>
<dbReference type="GO" id="GO:0022857">
    <property type="term" value="F:transmembrane transporter activity"/>
    <property type="evidence" value="ECO:0007669"/>
    <property type="project" value="TreeGrafter"/>
</dbReference>
<feature type="domain" description="ABC transporter" evidence="4">
    <location>
        <begin position="8"/>
        <end position="233"/>
    </location>
</feature>
<evidence type="ECO:0000256" key="2">
    <source>
        <dbReference type="ARBA" id="ARBA00022741"/>
    </source>
</evidence>
<evidence type="ECO:0000313" key="6">
    <source>
        <dbReference type="Proteomes" id="UP000235034"/>
    </source>
</evidence>
<dbReference type="InterPro" id="IPR027417">
    <property type="entry name" value="P-loop_NTPase"/>
</dbReference>
<dbReference type="PANTHER" id="PTHR24220">
    <property type="entry name" value="IMPORT ATP-BINDING PROTEIN"/>
    <property type="match status" value="1"/>
</dbReference>
<dbReference type="InterPro" id="IPR015854">
    <property type="entry name" value="ABC_transpr_LolD-like"/>
</dbReference>
<dbReference type="InterPro" id="IPR017871">
    <property type="entry name" value="ABC_transporter-like_CS"/>
</dbReference>
<keyword evidence="3 5" id="KW-0067">ATP-binding</keyword>
<dbReference type="SMART" id="SM00382">
    <property type="entry name" value="AAA"/>
    <property type="match status" value="1"/>
</dbReference>
<dbReference type="Proteomes" id="UP000235034">
    <property type="component" value="Unassembled WGS sequence"/>
</dbReference>
<dbReference type="InterPro" id="IPR003593">
    <property type="entry name" value="AAA+_ATPase"/>
</dbReference>
<dbReference type="InterPro" id="IPR017911">
    <property type="entry name" value="MacB-like_ATP-bd"/>
</dbReference>
<protein>
    <submittedName>
        <fullName evidence="5">ABC transporter ATP-binding protein</fullName>
    </submittedName>
</protein>
<name>A0A2N5J6C6_9BIFI</name>
<dbReference type="GO" id="GO:0005524">
    <property type="term" value="F:ATP binding"/>
    <property type="evidence" value="ECO:0007669"/>
    <property type="project" value="UniProtKB-KW"/>
</dbReference>
<reference evidence="5 6" key="1">
    <citation type="submission" date="2017-07" db="EMBL/GenBank/DDBJ databases">
        <title>Bifidobacterium novel species.</title>
        <authorList>
            <person name="Lugli G.A."/>
            <person name="Milani C."/>
            <person name="Duranti S."/>
            <person name="Mangifesta M."/>
        </authorList>
    </citation>
    <scope>NUCLEOTIDE SEQUENCE [LARGE SCALE GENOMIC DNA]</scope>
    <source>
        <strain evidence="5 6">77</strain>
    </source>
</reference>
<dbReference type="GO" id="GO:0005886">
    <property type="term" value="C:plasma membrane"/>
    <property type="evidence" value="ECO:0007669"/>
    <property type="project" value="TreeGrafter"/>
</dbReference>
<dbReference type="CDD" id="cd03255">
    <property type="entry name" value="ABC_MJ0796_LolCDE_FtsE"/>
    <property type="match status" value="1"/>
</dbReference>
<evidence type="ECO:0000256" key="1">
    <source>
        <dbReference type="ARBA" id="ARBA00022448"/>
    </source>
</evidence>
<evidence type="ECO:0000256" key="3">
    <source>
        <dbReference type="ARBA" id="ARBA00022840"/>
    </source>
</evidence>
<comment type="caution">
    <text evidence="5">The sequence shown here is derived from an EMBL/GenBank/DDBJ whole genome shotgun (WGS) entry which is preliminary data.</text>
</comment>
<keyword evidence="6" id="KW-1185">Reference proteome</keyword>
<dbReference type="AlphaFoldDB" id="A0A2N5J6C6"/>
<dbReference type="EMBL" id="NMWT01000001">
    <property type="protein sequence ID" value="PLS29754.1"/>
    <property type="molecule type" value="Genomic_DNA"/>
</dbReference>
<accession>A0A2N5J6C6</accession>
<dbReference type="Gene3D" id="3.40.50.300">
    <property type="entry name" value="P-loop containing nucleotide triphosphate hydrolases"/>
    <property type="match status" value="1"/>
</dbReference>
<dbReference type="SUPFAM" id="SSF52540">
    <property type="entry name" value="P-loop containing nucleoside triphosphate hydrolases"/>
    <property type="match status" value="1"/>
</dbReference>